<sequence length="42" mass="4690">MLIALSLSVDPLLYNRSLRGPFLFSFFACLALRPLAPASYED</sequence>
<evidence type="ECO:0000313" key="2">
    <source>
        <dbReference type="EMBL" id="ART32046.1"/>
    </source>
</evidence>
<organism evidence="2">
    <name type="scientific">Utricularia reniformis</name>
    <dbReference type="NCBI Taxonomy" id="192314"/>
    <lineage>
        <taxon>Eukaryota</taxon>
        <taxon>Viridiplantae</taxon>
        <taxon>Streptophyta</taxon>
        <taxon>Embryophyta</taxon>
        <taxon>Tracheophyta</taxon>
        <taxon>Spermatophyta</taxon>
        <taxon>Magnoliopsida</taxon>
        <taxon>eudicotyledons</taxon>
        <taxon>Gunneridae</taxon>
        <taxon>Pentapetalae</taxon>
        <taxon>asterids</taxon>
        <taxon>lamiids</taxon>
        <taxon>Lamiales</taxon>
        <taxon>Lentibulariaceae</taxon>
        <taxon>Utricularia</taxon>
    </lineage>
</organism>
<geneLocation type="mitochondrion" evidence="2"/>
<dbReference type="AlphaFoldDB" id="A0A1Y0B3L8"/>
<name>A0A1Y0B3L8_9LAMI</name>
<reference evidence="2" key="1">
    <citation type="submission" date="2017-03" db="EMBL/GenBank/DDBJ databases">
        <title>The mitochondrial genome of the carnivorous plant Utricularia reniformis (Lentibulariaceae): structure, comparative analysis and evolutionary landmarks.</title>
        <authorList>
            <person name="Silva S.R."/>
            <person name="Alvarenga D.O."/>
            <person name="Michael T.P."/>
            <person name="Miranda V.F.O."/>
            <person name="Varani A.M."/>
        </authorList>
    </citation>
    <scope>NUCLEOTIDE SEQUENCE</scope>
</reference>
<dbReference type="EMBL" id="KY774314">
    <property type="protein sequence ID" value="ART31065.1"/>
    <property type="molecule type" value="Genomic_DNA"/>
</dbReference>
<gene>
    <name evidence="1" type="ORF">AEK19_MT0832</name>
    <name evidence="2" type="ORF">AEK19_MT1877</name>
</gene>
<proteinExistence type="predicted"/>
<evidence type="ECO:0000313" key="1">
    <source>
        <dbReference type="EMBL" id="ART31065.1"/>
    </source>
</evidence>
<protein>
    <submittedName>
        <fullName evidence="2">Uncharacterized protein</fullName>
    </submittedName>
</protein>
<accession>A0A1Y0B3L8</accession>
<keyword evidence="2" id="KW-0496">Mitochondrion</keyword>
<dbReference type="EMBL" id="KY774314">
    <property type="protein sequence ID" value="ART32046.1"/>
    <property type="molecule type" value="Genomic_DNA"/>
</dbReference>